<dbReference type="InterPro" id="IPR050160">
    <property type="entry name" value="MHC/Immunoglobulin"/>
</dbReference>
<dbReference type="EMBL" id="OX395127">
    <property type="protein sequence ID" value="CAI5768910.1"/>
    <property type="molecule type" value="Genomic_DNA"/>
</dbReference>
<gene>
    <name evidence="15" type="ORF">PODLI_1B011664</name>
</gene>
<dbReference type="Pfam" id="PF00993">
    <property type="entry name" value="MHC_II_alpha"/>
    <property type="match status" value="1"/>
</dbReference>
<dbReference type="SMART" id="SM00920">
    <property type="entry name" value="MHC_II_alpha"/>
    <property type="match status" value="1"/>
</dbReference>
<feature type="region of interest" description="Disordered" evidence="12">
    <location>
        <begin position="155"/>
        <end position="201"/>
    </location>
</feature>
<feature type="region of interest" description="Disordered" evidence="12">
    <location>
        <begin position="86"/>
        <end position="110"/>
    </location>
</feature>
<dbReference type="AlphaFoldDB" id="A0AA35P106"/>
<keyword evidence="11" id="KW-0491">MHC II</keyword>
<evidence type="ECO:0000256" key="4">
    <source>
        <dbReference type="ARBA" id="ARBA00022729"/>
    </source>
</evidence>
<evidence type="ECO:0000256" key="9">
    <source>
        <dbReference type="ARBA" id="ARBA00023157"/>
    </source>
</evidence>
<evidence type="ECO:0000256" key="5">
    <source>
        <dbReference type="ARBA" id="ARBA00022859"/>
    </source>
</evidence>
<dbReference type="InterPro" id="IPR013783">
    <property type="entry name" value="Ig-like_fold"/>
</dbReference>
<evidence type="ECO:0000259" key="14">
    <source>
        <dbReference type="PROSITE" id="PS50835"/>
    </source>
</evidence>
<evidence type="ECO:0000256" key="11">
    <source>
        <dbReference type="ARBA" id="ARBA00023182"/>
    </source>
</evidence>
<evidence type="ECO:0000256" key="10">
    <source>
        <dbReference type="ARBA" id="ARBA00023180"/>
    </source>
</evidence>
<keyword evidence="4" id="KW-0732">Signal</keyword>
<keyword evidence="8 13" id="KW-0472">Membrane</keyword>
<comment type="similarity">
    <text evidence="2">Belongs to the MHC class II family.</text>
</comment>
<dbReference type="InterPro" id="IPR003597">
    <property type="entry name" value="Ig_C1-set"/>
</dbReference>
<dbReference type="InterPro" id="IPR007110">
    <property type="entry name" value="Ig-like_dom"/>
</dbReference>
<reference evidence="15" key="1">
    <citation type="submission" date="2022-12" db="EMBL/GenBank/DDBJ databases">
        <authorList>
            <person name="Alioto T."/>
            <person name="Alioto T."/>
            <person name="Gomez Garrido J."/>
        </authorList>
    </citation>
    <scope>NUCLEOTIDE SEQUENCE</scope>
</reference>
<keyword evidence="7" id="KW-1064">Adaptive immunity</keyword>
<dbReference type="SUPFAM" id="SSF54452">
    <property type="entry name" value="MHC antigen-recognition domain"/>
    <property type="match status" value="1"/>
</dbReference>
<feature type="transmembrane region" description="Helical" evidence="13">
    <location>
        <begin position="397"/>
        <end position="415"/>
    </location>
</feature>
<comment type="subcellular location">
    <subcellularLocation>
        <location evidence="1">Membrane</location>
        <topology evidence="1">Single-pass type I membrane protein</topology>
    </subcellularLocation>
</comment>
<feature type="compositionally biased region" description="Low complexity" evidence="12">
    <location>
        <begin position="86"/>
        <end position="96"/>
    </location>
</feature>
<dbReference type="SMART" id="SM00407">
    <property type="entry name" value="IGc1"/>
    <property type="match status" value="1"/>
</dbReference>
<accession>A0AA35P106</accession>
<evidence type="ECO:0000313" key="16">
    <source>
        <dbReference type="Proteomes" id="UP001178461"/>
    </source>
</evidence>
<sequence>MKKHPGGRRRGAPAAPSLEETPPLLGRSSPPPNISCPFPAAVFAPSPAEAPAWGRFTWRQAGHRQGAFSLAELAGTFLLRQSRPLAAPAPQPLGGRASRRKGQATLGLESPLARLGPGRAAEMEPRGGRGGGGRALCCLWATLLLAPPRVEALKDLPSPEAPSGRLQKGPVPHIPNAPPPKTEWSLSSPATQKGPETSWRTPWWSWTSSRRASLRRRSPGEFLLEFDNEEILHVDWEKKQNVWRLPDFQRFTSFEVQGALANIAVMKNNMEVLMKRSNRTRALNVAPSATVYPENAVELGDPNVLICFVDRFSPPVLNVTWLKNNEVVSKGVEETDFYPSVDNTFRKFSYLPFVPQQGDLYVCQVEHWGIPEGKMEKIWVSKAPSPIPETMENVLCALGLAFGILGIIAGTILFFKAMRMNNRRGFI</sequence>
<dbReference type="GO" id="GO:0042613">
    <property type="term" value="C:MHC class II protein complex"/>
    <property type="evidence" value="ECO:0007669"/>
    <property type="project" value="UniProtKB-KW"/>
</dbReference>
<feature type="compositionally biased region" description="Polar residues" evidence="12">
    <location>
        <begin position="184"/>
        <end position="195"/>
    </location>
</feature>
<evidence type="ECO:0000256" key="6">
    <source>
        <dbReference type="ARBA" id="ARBA00022989"/>
    </source>
</evidence>
<feature type="compositionally biased region" description="Basic residues" evidence="12">
    <location>
        <begin position="1"/>
        <end position="11"/>
    </location>
</feature>
<keyword evidence="6 13" id="KW-1133">Transmembrane helix</keyword>
<dbReference type="InterPro" id="IPR011162">
    <property type="entry name" value="MHC_I/II-like_Ag-recog"/>
</dbReference>
<dbReference type="PROSITE" id="PS00290">
    <property type="entry name" value="IG_MHC"/>
    <property type="match status" value="1"/>
</dbReference>
<dbReference type="PROSITE" id="PS50835">
    <property type="entry name" value="IG_LIKE"/>
    <property type="match status" value="1"/>
</dbReference>
<dbReference type="Pfam" id="PF07654">
    <property type="entry name" value="C1-set"/>
    <property type="match status" value="1"/>
</dbReference>
<dbReference type="Proteomes" id="UP001178461">
    <property type="component" value="Chromosome 2"/>
</dbReference>
<evidence type="ECO:0000256" key="8">
    <source>
        <dbReference type="ARBA" id="ARBA00023136"/>
    </source>
</evidence>
<dbReference type="InterPro" id="IPR036179">
    <property type="entry name" value="Ig-like_dom_sf"/>
</dbReference>
<keyword evidence="16" id="KW-1185">Reference proteome</keyword>
<evidence type="ECO:0000256" key="3">
    <source>
        <dbReference type="ARBA" id="ARBA00022692"/>
    </source>
</evidence>
<dbReference type="Gene3D" id="2.60.40.10">
    <property type="entry name" value="Immunoglobulins"/>
    <property type="match status" value="1"/>
</dbReference>
<feature type="domain" description="Ig-like" evidence="14">
    <location>
        <begin position="287"/>
        <end position="381"/>
    </location>
</feature>
<dbReference type="InterPro" id="IPR003006">
    <property type="entry name" value="Ig/MHC_CS"/>
</dbReference>
<dbReference type="InterPro" id="IPR001003">
    <property type="entry name" value="MHC_II_a_N"/>
</dbReference>
<proteinExistence type="inferred from homology"/>
<keyword evidence="3 13" id="KW-0812">Transmembrane</keyword>
<dbReference type="PANTHER" id="PTHR19944:SF86">
    <property type="entry name" value="HLA CLASS II HISTOCOMPATIBILITY ANTIGEN, DR ALPHA CHAIN"/>
    <property type="match status" value="1"/>
</dbReference>
<keyword evidence="5" id="KW-0391">Immunity</keyword>
<evidence type="ECO:0000256" key="12">
    <source>
        <dbReference type="SAM" id="MobiDB-lite"/>
    </source>
</evidence>
<evidence type="ECO:0000313" key="15">
    <source>
        <dbReference type="EMBL" id="CAI5768910.1"/>
    </source>
</evidence>
<evidence type="ECO:0000256" key="1">
    <source>
        <dbReference type="ARBA" id="ARBA00004479"/>
    </source>
</evidence>
<dbReference type="Gene3D" id="3.10.320.10">
    <property type="entry name" value="Class II Histocompatibility Antigen, M Beta Chain, Chain B, domain 1"/>
    <property type="match status" value="1"/>
</dbReference>
<protein>
    <submittedName>
        <fullName evidence="15">HLA class II histocompatibility antigen, DR alpha chain-like</fullName>
    </submittedName>
</protein>
<evidence type="ECO:0000256" key="7">
    <source>
        <dbReference type="ARBA" id="ARBA00023130"/>
    </source>
</evidence>
<name>A0AA35P106_9SAUR</name>
<dbReference type="GO" id="GO:0002504">
    <property type="term" value="P:antigen processing and presentation of peptide or polysaccharide antigen via MHC class II"/>
    <property type="evidence" value="ECO:0007669"/>
    <property type="project" value="UniProtKB-KW"/>
</dbReference>
<dbReference type="PANTHER" id="PTHR19944">
    <property type="entry name" value="MHC CLASS II-RELATED"/>
    <property type="match status" value="1"/>
</dbReference>
<dbReference type="SUPFAM" id="SSF48726">
    <property type="entry name" value="Immunoglobulin"/>
    <property type="match status" value="1"/>
</dbReference>
<evidence type="ECO:0000256" key="2">
    <source>
        <dbReference type="ARBA" id="ARBA00007394"/>
    </source>
</evidence>
<feature type="region of interest" description="Disordered" evidence="12">
    <location>
        <begin position="1"/>
        <end position="32"/>
    </location>
</feature>
<keyword evidence="10" id="KW-0325">Glycoprotein</keyword>
<dbReference type="InterPro" id="IPR014745">
    <property type="entry name" value="MHC_II_a/b_N"/>
</dbReference>
<evidence type="ECO:0000256" key="13">
    <source>
        <dbReference type="SAM" id="Phobius"/>
    </source>
</evidence>
<dbReference type="GO" id="GO:0002250">
    <property type="term" value="P:adaptive immune response"/>
    <property type="evidence" value="ECO:0007669"/>
    <property type="project" value="UniProtKB-KW"/>
</dbReference>
<organism evidence="15 16">
    <name type="scientific">Podarcis lilfordi</name>
    <name type="common">Lilford's wall lizard</name>
    <dbReference type="NCBI Taxonomy" id="74358"/>
    <lineage>
        <taxon>Eukaryota</taxon>
        <taxon>Metazoa</taxon>
        <taxon>Chordata</taxon>
        <taxon>Craniata</taxon>
        <taxon>Vertebrata</taxon>
        <taxon>Euteleostomi</taxon>
        <taxon>Lepidosauria</taxon>
        <taxon>Squamata</taxon>
        <taxon>Bifurcata</taxon>
        <taxon>Unidentata</taxon>
        <taxon>Episquamata</taxon>
        <taxon>Laterata</taxon>
        <taxon>Lacertibaenia</taxon>
        <taxon>Lacertidae</taxon>
        <taxon>Podarcis</taxon>
    </lineage>
</organism>
<keyword evidence="9" id="KW-1015">Disulfide bond</keyword>
<feature type="compositionally biased region" description="Pro residues" evidence="12">
    <location>
        <begin position="172"/>
        <end position="181"/>
    </location>
</feature>
<dbReference type="CDD" id="cd05767">
    <property type="entry name" value="IgC1_MHC_II_alpha"/>
    <property type="match status" value="1"/>
</dbReference>